<protein>
    <submittedName>
        <fullName evidence="4">Transcriptional regulator</fullName>
    </submittedName>
</protein>
<evidence type="ECO:0000313" key="5">
    <source>
        <dbReference type="Proteomes" id="UP000078476"/>
    </source>
</evidence>
<evidence type="ECO:0000256" key="1">
    <source>
        <dbReference type="ARBA" id="ARBA00023015"/>
    </source>
</evidence>
<evidence type="ECO:0000313" key="4">
    <source>
        <dbReference type="EMBL" id="OAI17156.1"/>
    </source>
</evidence>
<dbReference type="OrthoDB" id="8779138at2"/>
<keyword evidence="5" id="KW-1185">Reference proteome</keyword>
<name>A0A177NGD7_9GAMM</name>
<reference evidence="4 5" key="1">
    <citation type="submission" date="2016-03" db="EMBL/GenBank/DDBJ databases">
        <authorList>
            <person name="Ploux O."/>
        </authorList>
    </citation>
    <scope>NUCLEOTIDE SEQUENCE [LARGE SCALE GENOMIC DNA]</scope>
    <source>
        <strain evidence="4 5">R-45370</strain>
    </source>
</reference>
<sequence length="97" mass="10858">MMKKLTEDQFNQAISELPVGDQTIEIARGVLVEGKSQADYARALNITRGAVSQAVKRVWEAHAKKSGVPEGYERVTVVLPKYRAFQVKKWAKAVEDQ</sequence>
<comment type="caution">
    <text evidence="4">The sequence shown here is derived from an EMBL/GenBank/DDBJ whole genome shotgun (WGS) entry which is preliminary data.</text>
</comment>
<dbReference type="STRING" id="980561.A1359_06445"/>
<evidence type="ECO:0000259" key="3">
    <source>
        <dbReference type="Pfam" id="PF16509"/>
    </source>
</evidence>
<proteinExistence type="predicted"/>
<organism evidence="4 5">
    <name type="scientific">Methylomonas lenta</name>
    <dbReference type="NCBI Taxonomy" id="980561"/>
    <lineage>
        <taxon>Bacteria</taxon>
        <taxon>Pseudomonadati</taxon>
        <taxon>Pseudomonadota</taxon>
        <taxon>Gammaproteobacteria</taxon>
        <taxon>Methylococcales</taxon>
        <taxon>Methylococcaceae</taxon>
        <taxon>Methylomonas</taxon>
    </lineage>
</organism>
<keyword evidence="1" id="KW-0805">Transcription regulation</keyword>
<dbReference type="EMBL" id="LUUI01000090">
    <property type="protein sequence ID" value="OAI17156.1"/>
    <property type="molecule type" value="Genomic_DNA"/>
</dbReference>
<accession>A0A177NGD7</accession>
<keyword evidence="2" id="KW-0804">Transcription</keyword>
<gene>
    <name evidence="4" type="ORF">A1359_06445</name>
</gene>
<dbReference type="Proteomes" id="UP000078476">
    <property type="component" value="Unassembled WGS sequence"/>
</dbReference>
<evidence type="ECO:0000256" key="2">
    <source>
        <dbReference type="ARBA" id="ARBA00023163"/>
    </source>
</evidence>
<dbReference type="InterPro" id="IPR053721">
    <property type="entry name" value="Fimbrial_Adhesin_Reg"/>
</dbReference>
<dbReference type="Pfam" id="PF16509">
    <property type="entry name" value="KORA"/>
    <property type="match status" value="1"/>
</dbReference>
<dbReference type="InterPro" id="IPR032428">
    <property type="entry name" value="TrfB"/>
</dbReference>
<dbReference type="AlphaFoldDB" id="A0A177NGD7"/>
<feature type="domain" description="TrfB transcriptional repressor protein" evidence="3">
    <location>
        <begin position="5"/>
        <end position="89"/>
    </location>
</feature>
<dbReference type="Gene3D" id="1.10.10.2690">
    <property type="match status" value="1"/>
</dbReference>